<evidence type="ECO:0000256" key="1">
    <source>
        <dbReference type="ARBA" id="ARBA00010088"/>
    </source>
</evidence>
<evidence type="ECO:0000256" key="2">
    <source>
        <dbReference type="ARBA" id="ARBA00022729"/>
    </source>
</evidence>
<accession>A0A8J3YUU7</accession>
<dbReference type="PANTHER" id="PTHR43248:SF29">
    <property type="entry name" value="TRIPEPTIDYL AMINOPEPTIDASE"/>
    <property type="match status" value="1"/>
</dbReference>
<proteinExistence type="inferred from homology"/>
<dbReference type="GO" id="GO:0016787">
    <property type="term" value="F:hydrolase activity"/>
    <property type="evidence" value="ECO:0007669"/>
    <property type="project" value="UniProtKB-KW"/>
</dbReference>
<dbReference type="RefSeq" id="WP_203904343.1">
    <property type="nucleotide sequence ID" value="NZ_BOPF01000041.1"/>
</dbReference>
<organism evidence="7 8">
    <name type="scientific">Virgisporangium aliadipatigenens</name>
    <dbReference type="NCBI Taxonomy" id="741659"/>
    <lineage>
        <taxon>Bacteria</taxon>
        <taxon>Bacillati</taxon>
        <taxon>Actinomycetota</taxon>
        <taxon>Actinomycetes</taxon>
        <taxon>Micromonosporales</taxon>
        <taxon>Micromonosporaceae</taxon>
        <taxon>Virgisporangium</taxon>
    </lineage>
</organism>
<dbReference type="Pfam" id="PF08386">
    <property type="entry name" value="Abhydrolase_4"/>
    <property type="match status" value="1"/>
</dbReference>
<feature type="chain" id="PRO_5039260827" evidence="4">
    <location>
        <begin position="24"/>
        <end position="528"/>
    </location>
</feature>
<dbReference type="InterPro" id="IPR051601">
    <property type="entry name" value="Serine_prot/Carboxylest_S33"/>
</dbReference>
<feature type="signal peptide" evidence="4">
    <location>
        <begin position="1"/>
        <end position="23"/>
    </location>
</feature>
<feature type="domain" description="Peptidase S33 tripeptidyl aminopeptidase-like C-terminal" evidence="6">
    <location>
        <begin position="430"/>
        <end position="525"/>
    </location>
</feature>
<dbReference type="InterPro" id="IPR029058">
    <property type="entry name" value="AB_hydrolase_fold"/>
</dbReference>
<dbReference type="Gene3D" id="3.40.50.1820">
    <property type="entry name" value="alpha/beta hydrolase"/>
    <property type="match status" value="1"/>
</dbReference>
<sequence length="528" mass="56999">MNGTVKRLTIVAAVIAVGAGVSATTLPRAEATTIPHAAAIRWGECPELPPGAERDPRQECGTLQVPLDYRAPRKRTIEVAVSRIKAAKPEQRKGVMLMNGGGPGPSLDAPSEFAKHFPTEVLDRYDLVAFDPRGIGHSTPMECGRTADEMTRDLELGIFSFPGADGSIRRNVEYSRRMAKQCGERSGPLLPYLTSANVVRDMDQIRRSLGERVVSYYGISWGTYLGAVYRTLFPRTIDRMVLDSSVDPKLRGYEDFRTFAGAFEDRWPDLAAFGVRFRDEVRFGSTEAQVREAFLATAAQLDRAPVSLPGTKAPLNGNLLRLFTFLLSYQDQNLTATPEAPLPTMGLLWRAAGNFAAGRQTPEDGAVVEALANGLVAGGTMPGVPQDNLFSVGWAISCGDTAWTRDVRVYERNTAADRAAFPLTAGAPSNVAPCAFWPVKPVERDVDVRSLGLRNVLILQNRRDPATPLRTAQGMRRALGNDAVLVDVDAGGHGVAIHMNPNACAIGAMNTFFATGELPAGDRSCAAA</sequence>
<dbReference type="SUPFAM" id="SSF53474">
    <property type="entry name" value="alpha/beta-Hydrolases"/>
    <property type="match status" value="1"/>
</dbReference>
<dbReference type="Pfam" id="PF00561">
    <property type="entry name" value="Abhydrolase_1"/>
    <property type="match status" value="1"/>
</dbReference>
<evidence type="ECO:0000256" key="4">
    <source>
        <dbReference type="SAM" id="SignalP"/>
    </source>
</evidence>
<dbReference type="PANTHER" id="PTHR43248">
    <property type="entry name" value="2-SUCCINYL-6-HYDROXY-2,4-CYCLOHEXADIENE-1-CARBOXYLATE SYNTHASE"/>
    <property type="match status" value="1"/>
</dbReference>
<feature type="domain" description="AB hydrolase-1" evidence="5">
    <location>
        <begin position="95"/>
        <end position="284"/>
    </location>
</feature>
<dbReference type="AlphaFoldDB" id="A0A8J3YUU7"/>
<keyword evidence="2 4" id="KW-0732">Signal</keyword>
<evidence type="ECO:0000256" key="3">
    <source>
        <dbReference type="ARBA" id="ARBA00022801"/>
    </source>
</evidence>
<evidence type="ECO:0000313" key="7">
    <source>
        <dbReference type="EMBL" id="GIJ50917.1"/>
    </source>
</evidence>
<reference evidence="7" key="1">
    <citation type="submission" date="2021-01" db="EMBL/GenBank/DDBJ databases">
        <title>Whole genome shotgun sequence of Virgisporangium aliadipatigenens NBRC 105644.</title>
        <authorList>
            <person name="Komaki H."/>
            <person name="Tamura T."/>
        </authorList>
    </citation>
    <scope>NUCLEOTIDE SEQUENCE</scope>
    <source>
        <strain evidence="7">NBRC 105644</strain>
    </source>
</reference>
<name>A0A8J3YUU7_9ACTN</name>
<comment type="similarity">
    <text evidence="1">Belongs to the peptidase S33 family.</text>
</comment>
<keyword evidence="8" id="KW-1185">Reference proteome</keyword>
<dbReference type="InterPro" id="IPR013595">
    <property type="entry name" value="Pept_S33_TAP-like_C"/>
</dbReference>
<evidence type="ECO:0000313" key="8">
    <source>
        <dbReference type="Proteomes" id="UP000619260"/>
    </source>
</evidence>
<gene>
    <name evidence="7" type="ORF">Val02_78030</name>
</gene>
<evidence type="ECO:0000259" key="5">
    <source>
        <dbReference type="Pfam" id="PF00561"/>
    </source>
</evidence>
<evidence type="ECO:0000259" key="6">
    <source>
        <dbReference type="Pfam" id="PF08386"/>
    </source>
</evidence>
<keyword evidence="3 7" id="KW-0378">Hydrolase</keyword>
<dbReference type="InterPro" id="IPR000073">
    <property type="entry name" value="AB_hydrolase_1"/>
</dbReference>
<protein>
    <submittedName>
        <fullName evidence="7">Hydrolase</fullName>
    </submittedName>
</protein>
<comment type="caution">
    <text evidence="7">The sequence shown here is derived from an EMBL/GenBank/DDBJ whole genome shotgun (WGS) entry which is preliminary data.</text>
</comment>
<dbReference type="Proteomes" id="UP000619260">
    <property type="component" value="Unassembled WGS sequence"/>
</dbReference>
<dbReference type="EMBL" id="BOPF01000041">
    <property type="protein sequence ID" value="GIJ50917.1"/>
    <property type="molecule type" value="Genomic_DNA"/>
</dbReference>